<keyword evidence="4" id="KW-1185">Reference proteome</keyword>
<sequence>MSRDMAARLTRLTDLVGSDLDAIPNQRFQVDVPDPSDDEKEGGIALGCENATEEFTDSIDDQPTVSAATGSIDNQSGDSSAFASTENTDRRFVWMPGEASSYNLGTAPATPSSPYKALPPTDLQRGELAPPGKYFTPLLALAKYPYRYCDRDSLQNVASQFFDGGKFWAREWDIYYTWDIDGTKPLTLVTEDQFKDLVAEVNTAFGLGLKTISHIVTRFPDHPRCRPRYLGRVKGLTREEIDTMARNAPPASSATPGQSAAPSLDGRTLDDFKKTMEDMWDAQKNKNKAAREKKNEQRAAKQHDLVQRFKRAQRYLGLRPSDSTDLAPVDVSTPTTLPFDQSVVFVCIDVESWERAHDKITEVGIATLDTLDLVGVAPGKDGENWRTLIRARHIRIDENKHLINSNFVAGCPDRFDFGKSEFVRLHDVATQVAACFRHPFSGPAAHNPEDASKERNIIFLGHDTFSDVKYLQQLGFDPLKVPNMLETLDTATLYRVWRREQNPTNLGRILYDFDIAGFNLHNAGNDAVFTVQAMLAVCVREASIRGTELQAKREEDKAARLDALTEEARLRFKEEHDGWSETEDNGGPPAPIVLVERPKVDGNAGYDQTNRTDGRGRGRGRGRGEARGGNQSPSFRGARGGNAFPSRGFPTFDNLHRASRGSTDQRARRDHPASRGYHSPRGNETDRASPRARGGGRGRGRGRGSSDNQGWEDGVSSENQGWHNNISSENQGWPNNSSSENNGWERFGWGEPA</sequence>
<dbReference type="Proteomes" id="UP000799778">
    <property type="component" value="Unassembled WGS sequence"/>
</dbReference>
<feature type="compositionally biased region" description="Polar residues" evidence="1">
    <location>
        <begin position="61"/>
        <end position="84"/>
    </location>
</feature>
<dbReference type="PANTHER" id="PTHR28083:SF1">
    <property type="entry name" value="GOOD FOR FULL DBP5 ACTIVITY PROTEIN 2"/>
    <property type="match status" value="1"/>
</dbReference>
<dbReference type="InterPro" id="IPR036397">
    <property type="entry name" value="RNaseH_sf"/>
</dbReference>
<accession>A0A6A5XWP4</accession>
<dbReference type="GeneID" id="54285534"/>
<dbReference type="InterPro" id="IPR048519">
    <property type="entry name" value="Gfd2/YDR514C-like_C"/>
</dbReference>
<feature type="domain" description="Gfd2/YDR514C-like C-terminal" evidence="2">
    <location>
        <begin position="344"/>
        <end position="536"/>
    </location>
</feature>
<dbReference type="InterPro" id="IPR012337">
    <property type="entry name" value="RNaseH-like_sf"/>
</dbReference>
<dbReference type="EMBL" id="ML978069">
    <property type="protein sequence ID" value="KAF2016674.1"/>
    <property type="molecule type" value="Genomic_DNA"/>
</dbReference>
<feature type="compositionally biased region" description="Basic and acidic residues" evidence="1">
    <location>
        <begin position="663"/>
        <end position="673"/>
    </location>
</feature>
<evidence type="ECO:0000256" key="1">
    <source>
        <dbReference type="SAM" id="MobiDB-lite"/>
    </source>
</evidence>
<feature type="region of interest" description="Disordered" evidence="1">
    <location>
        <begin position="245"/>
        <end position="268"/>
    </location>
</feature>
<name>A0A6A5XWP4_9PLEO</name>
<reference evidence="3" key="1">
    <citation type="journal article" date="2020" name="Stud. Mycol.">
        <title>101 Dothideomycetes genomes: a test case for predicting lifestyles and emergence of pathogens.</title>
        <authorList>
            <person name="Haridas S."/>
            <person name="Albert R."/>
            <person name="Binder M."/>
            <person name="Bloem J."/>
            <person name="Labutti K."/>
            <person name="Salamov A."/>
            <person name="Andreopoulos B."/>
            <person name="Baker S."/>
            <person name="Barry K."/>
            <person name="Bills G."/>
            <person name="Bluhm B."/>
            <person name="Cannon C."/>
            <person name="Castanera R."/>
            <person name="Culley D."/>
            <person name="Daum C."/>
            <person name="Ezra D."/>
            <person name="Gonzalez J."/>
            <person name="Henrissat B."/>
            <person name="Kuo A."/>
            <person name="Liang C."/>
            <person name="Lipzen A."/>
            <person name="Lutzoni F."/>
            <person name="Magnuson J."/>
            <person name="Mondo S."/>
            <person name="Nolan M."/>
            <person name="Ohm R."/>
            <person name="Pangilinan J."/>
            <person name="Park H.-J."/>
            <person name="Ramirez L."/>
            <person name="Alfaro M."/>
            <person name="Sun H."/>
            <person name="Tritt A."/>
            <person name="Yoshinaga Y."/>
            <person name="Zwiers L.-H."/>
            <person name="Turgeon B."/>
            <person name="Goodwin S."/>
            <person name="Spatafora J."/>
            <person name="Crous P."/>
            <person name="Grigoriev I."/>
        </authorList>
    </citation>
    <scope>NUCLEOTIDE SEQUENCE</scope>
    <source>
        <strain evidence="3">CBS 175.79</strain>
    </source>
</reference>
<dbReference type="GO" id="GO:0003676">
    <property type="term" value="F:nucleic acid binding"/>
    <property type="evidence" value="ECO:0007669"/>
    <property type="project" value="InterPro"/>
</dbReference>
<dbReference type="Gene3D" id="3.30.420.10">
    <property type="entry name" value="Ribonuclease H-like superfamily/Ribonuclease H"/>
    <property type="match status" value="1"/>
</dbReference>
<feature type="region of interest" description="Disordered" evidence="1">
    <location>
        <begin position="574"/>
        <end position="753"/>
    </location>
</feature>
<evidence type="ECO:0000313" key="3">
    <source>
        <dbReference type="EMBL" id="KAF2016674.1"/>
    </source>
</evidence>
<dbReference type="PANTHER" id="PTHR28083">
    <property type="entry name" value="GOOD FOR FULL DBP5 ACTIVITY PROTEIN 2"/>
    <property type="match status" value="1"/>
</dbReference>
<feature type="compositionally biased region" description="Basic and acidic residues" evidence="1">
    <location>
        <begin position="610"/>
        <end position="626"/>
    </location>
</feature>
<feature type="compositionally biased region" description="Polar residues" evidence="1">
    <location>
        <begin position="250"/>
        <end position="261"/>
    </location>
</feature>
<organism evidence="3 4">
    <name type="scientific">Aaosphaeria arxii CBS 175.79</name>
    <dbReference type="NCBI Taxonomy" id="1450172"/>
    <lineage>
        <taxon>Eukaryota</taxon>
        <taxon>Fungi</taxon>
        <taxon>Dikarya</taxon>
        <taxon>Ascomycota</taxon>
        <taxon>Pezizomycotina</taxon>
        <taxon>Dothideomycetes</taxon>
        <taxon>Pleosporomycetidae</taxon>
        <taxon>Pleosporales</taxon>
        <taxon>Pleosporales incertae sedis</taxon>
        <taxon>Aaosphaeria</taxon>
    </lineage>
</organism>
<dbReference type="Pfam" id="PF21762">
    <property type="entry name" value="DEDDh_C"/>
    <property type="match status" value="1"/>
</dbReference>
<proteinExistence type="predicted"/>
<protein>
    <recommendedName>
        <fullName evidence="2">Gfd2/YDR514C-like C-terminal domain-containing protein</fullName>
    </recommendedName>
</protein>
<dbReference type="GO" id="GO:0005634">
    <property type="term" value="C:nucleus"/>
    <property type="evidence" value="ECO:0007669"/>
    <property type="project" value="TreeGrafter"/>
</dbReference>
<feature type="region of interest" description="Disordered" evidence="1">
    <location>
        <begin position="58"/>
        <end position="84"/>
    </location>
</feature>
<evidence type="ECO:0000259" key="2">
    <source>
        <dbReference type="Pfam" id="PF21762"/>
    </source>
</evidence>
<dbReference type="RefSeq" id="XP_033385013.1">
    <property type="nucleotide sequence ID" value="XM_033528137.1"/>
</dbReference>
<feature type="region of interest" description="Disordered" evidence="1">
    <location>
        <begin position="283"/>
        <end position="304"/>
    </location>
</feature>
<feature type="compositionally biased region" description="Polar residues" evidence="1">
    <location>
        <begin position="716"/>
        <end position="742"/>
    </location>
</feature>
<dbReference type="AlphaFoldDB" id="A0A6A5XWP4"/>
<gene>
    <name evidence="3" type="ORF">BU24DRAFT_423048</name>
</gene>
<evidence type="ECO:0000313" key="4">
    <source>
        <dbReference type="Proteomes" id="UP000799778"/>
    </source>
</evidence>
<dbReference type="OrthoDB" id="5953249at2759"/>
<dbReference type="SUPFAM" id="SSF53098">
    <property type="entry name" value="Ribonuclease H-like"/>
    <property type="match status" value="1"/>
</dbReference>
<dbReference type="InterPro" id="IPR040151">
    <property type="entry name" value="Gfd2/YDR514C-like"/>
</dbReference>